<organism evidence="2 3">
    <name type="scientific">Labrys monachus</name>
    <dbReference type="NCBI Taxonomy" id="217067"/>
    <lineage>
        <taxon>Bacteria</taxon>
        <taxon>Pseudomonadati</taxon>
        <taxon>Pseudomonadota</taxon>
        <taxon>Alphaproteobacteria</taxon>
        <taxon>Hyphomicrobiales</taxon>
        <taxon>Xanthobacteraceae</taxon>
        <taxon>Labrys</taxon>
    </lineage>
</organism>
<evidence type="ECO:0000313" key="2">
    <source>
        <dbReference type="EMBL" id="MDQ0394790.1"/>
    </source>
</evidence>
<comment type="caution">
    <text evidence="2">The sequence shown here is derived from an EMBL/GenBank/DDBJ whole genome shotgun (WGS) entry which is preliminary data.</text>
</comment>
<keyword evidence="3" id="KW-1185">Reference proteome</keyword>
<dbReference type="InterPro" id="IPR050834">
    <property type="entry name" value="Glycosyltransf_2"/>
</dbReference>
<dbReference type="Pfam" id="PF00535">
    <property type="entry name" value="Glycos_transf_2"/>
    <property type="match status" value="1"/>
</dbReference>
<protein>
    <submittedName>
        <fullName evidence="2">Glycosyltransferase involved in cell wall biosynthesis</fullName>
    </submittedName>
</protein>
<proteinExistence type="predicted"/>
<evidence type="ECO:0000313" key="3">
    <source>
        <dbReference type="Proteomes" id="UP001237448"/>
    </source>
</evidence>
<dbReference type="Gene3D" id="3.90.550.10">
    <property type="entry name" value="Spore Coat Polysaccharide Biosynthesis Protein SpsA, Chain A"/>
    <property type="match status" value="1"/>
</dbReference>
<accession>A0ABU0FJK4</accession>
<feature type="domain" description="Glycosyltransferase 2-like" evidence="1">
    <location>
        <begin position="30"/>
        <end position="143"/>
    </location>
</feature>
<name>A0ABU0FJK4_9HYPH</name>
<dbReference type="CDD" id="cd00761">
    <property type="entry name" value="Glyco_tranf_GTA_type"/>
    <property type="match status" value="1"/>
</dbReference>
<dbReference type="PANTHER" id="PTHR43685:SF2">
    <property type="entry name" value="GLYCOSYLTRANSFERASE 2-LIKE DOMAIN-CONTAINING PROTEIN"/>
    <property type="match status" value="1"/>
</dbReference>
<reference evidence="2 3" key="1">
    <citation type="submission" date="2023-07" db="EMBL/GenBank/DDBJ databases">
        <title>Genomic Encyclopedia of Type Strains, Phase IV (KMG-IV): sequencing the most valuable type-strain genomes for metagenomic binning, comparative biology and taxonomic classification.</title>
        <authorList>
            <person name="Goeker M."/>
        </authorList>
    </citation>
    <scope>NUCLEOTIDE SEQUENCE [LARGE SCALE GENOMIC DNA]</scope>
    <source>
        <strain evidence="2 3">DSM 5896</strain>
    </source>
</reference>
<dbReference type="InterPro" id="IPR001173">
    <property type="entry name" value="Glyco_trans_2-like"/>
</dbReference>
<dbReference type="InterPro" id="IPR029044">
    <property type="entry name" value="Nucleotide-diphossugar_trans"/>
</dbReference>
<dbReference type="RefSeq" id="WP_307432513.1">
    <property type="nucleotide sequence ID" value="NZ_JAUSVK010000001.1"/>
</dbReference>
<evidence type="ECO:0000259" key="1">
    <source>
        <dbReference type="Pfam" id="PF00535"/>
    </source>
</evidence>
<dbReference type="Proteomes" id="UP001237448">
    <property type="component" value="Unassembled WGS sequence"/>
</dbReference>
<gene>
    <name evidence="2" type="ORF">J3R73_004582</name>
</gene>
<sequence length="354" mass="39798">MRHADTIRMCWPENSVGQWMSGEGEKHLVSVVLPTHNRGSLLGRALDSIKAQTYRPIQIVVVDDGSGDATPSIVEEWMSSNVEVGLTCEFFRRDNGGAPSARNFGLVRSRGEFIQYIDSDDVLHPQKIEIHTKALLQKPHVDFVWSEHSTFVGNVEDAKFCHIDVEEKLRDGRFIAEVDIFSTTGNVWSGLYRRAAHAAAGPWNETLARWQDVEFNIRFTALGPNCIYIPGCLHSMGLDAASRIQNLYRERRGVTEGLHTLSVIDGTLSKLNPPFGSNVRRSMATFYLGLAKKALEFEDRELALSAFSGALQHRRDVMFRLRVGVIRILLRMKLNRVAADLMSVYSNIKSKNVL</sequence>
<dbReference type="PANTHER" id="PTHR43685">
    <property type="entry name" value="GLYCOSYLTRANSFERASE"/>
    <property type="match status" value="1"/>
</dbReference>
<dbReference type="EMBL" id="JAUSVK010000001">
    <property type="protein sequence ID" value="MDQ0394790.1"/>
    <property type="molecule type" value="Genomic_DNA"/>
</dbReference>
<dbReference type="SUPFAM" id="SSF53448">
    <property type="entry name" value="Nucleotide-diphospho-sugar transferases"/>
    <property type="match status" value="1"/>
</dbReference>